<sequence length="339" mass="35893">MSVSSARAAAYAARGAASRRIATAEDDDALLAACAAIAPVIVELEAVRTSPIDVAAAHADLVRTATARAVALRPEPGVEWFVLGSVGRRESLPSSDVETAAVIADGVEVGRVTAHGAAVHRLLGRCGLRPDPHHALVSQRRFVRTASDWAAAVRGWVSDPFDDSAVIMLSLLADATAVGGSASPFPVDVRAALSGDDRARRLMGREATREYPRLRLRDSLFRRVTAVDPKDTVISAIVSLARWVDLECADTPPDAARSTPARLSRAAASGGLREDDARTLARAFDQVQRIRITHQADRLRAGHPADDLLPVADTTPVTRSVLASAAREVTAVRRGLAIP</sequence>
<reference evidence="3 4" key="1">
    <citation type="submission" date="2020-06" db="EMBL/GenBank/DDBJ databases">
        <title>Taxonomy, biology and ecology of Rhodococcus bacteria occurring in California pistachio and other woody hosts as revealed by genome sequence analyses.</title>
        <authorList>
            <person name="Gai Y."/>
            <person name="Riely B."/>
        </authorList>
    </citation>
    <scope>NUCLEOTIDE SEQUENCE [LARGE SCALE GENOMIC DNA]</scope>
    <source>
        <strain evidence="3 4">BP-284</strain>
    </source>
</reference>
<comment type="caution">
    <text evidence="3">The sequence shown here is derived from an EMBL/GenBank/DDBJ whole genome shotgun (WGS) entry which is preliminary data.</text>
</comment>
<evidence type="ECO:0000259" key="2">
    <source>
        <dbReference type="Pfam" id="PF10335"/>
    </source>
</evidence>
<dbReference type="InterPro" id="IPR018821">
    <property type="entry name" value="DUF294_put_nucleoTrafse_sb-bd"/>
</dbReference>
<dbReference type="Pfam" id="PF10335">
    <property type="entry name" value="DUF294_C"/>
    <property type="match status" value="1"/>
</dbReference>
<evidence type="ECO:0008006" key="5">
    <source>
        <dbReference type="Google" id="ProtNLM"/>
    </source>
</evidence>
<keyword evidence="4" id="KW-1185">Reference proteome</keyword>
<dbReference type="RefSeq" id="WP_068102547.1">
    <property type="nucleotide sequence ID" value="NZ_JABUKE010000002.1"/>
</dbReference>
<dbReference type="Proteomes" id="UP001520140">
    <property type="component" value="Unassembled WGS sequence"/>
</dbReference>
<organism evidence="3 4">
    <name type="scientific">Rhodococcoides kroppenstedtii</name>
    <dbReference type="NCBI Taxonomy" id="293050"/>
    <lineage>
        <taxon>Bacteria</taxon>
        <taxon>Bacillati</taxon>
        <taxon>Actinomycetota</taxon>
        <taxon>Actinomycetes</taxon>
        <taxon>Mycobacteriales</taxon>
        <taxon>Nocardiaceae</taxon>
        <taxon>Rhodococcoides</taxon>
    </lineage>
</organism>
<gene>
    <name evidence="3" type="ORF">HQ605_03520</name>
</gene>
<dbReference type="Pfam" id="PF03445">
    <property type="entry name" value="DUF294"/>
    <property type="match status" value="1"/>
</dbReference>
<feature type="domain" description="DUF294" evidence="2">
    <location>
        <begin position="202"/>
        <end position="335"/>
    </location>
</feature>
<evidence type="ECO:0000259" key="1">
    <source>
        <dbReference type="Pfam" id="PF03445"/>
    </source>
</evidence>
<evidence type="ECO:0000313" key="4">
    <source>
        <dbReference type="Proteomes" id="UP001520140"/>
    </source>
</evidence>
<name>A0ABS7NQZ2_9NOCA</name>
<feature type="domain" description="Protein-PII uridylyltransferase N-terminal" evidence="1">
    <location>
        <begin position="41"/>
        <end position="160"/>
    </location>
</feature>
<accession>A0ABS7NQZ2</accession>
<evidence type="ECO:0000313" key="3">
    <source>
        <dbReference type="EMBL" id="MBY6319885.1"/>
    </source>
</evidence>
<protein>
    <recommendedName>
        <fullName evidence="5">CBS domain-containing protein</fullName>
    </recommendedName>
</protein>
<dbReference type="EMBL" id="JABUKG010000002">
    <property type="protein sequence ID" value="MBY6319885.1"/>
    <property type="molecule type" value="Genomic_DNA"/>
</dbReference>
<dbReference type="InterPro" id="IPR005105">
    <property type="entry name" value="GlnD_Uridyltrans_N"/>
</dbReference>
<proteinExistence type="predicted"/>